<dbReference type="KEGG" id="pbh:AAW51_0820"/>
<evidence type="ECO:0000313" key="2">
    <source>
        <dbReference type="EMBL" id="AKJ27511.1"/>
    </source>
</evidence>
<evidence type="ECO:0000313" key="3">
    <source>
        <dbReference type="Proteomes" id="UP000035352"/>
    </source>
</evidence>
<dbReference type="STRING" id="413882.AAW51_0820"/>
<dbReference type="Pfam" id="PF14063">
    <property type="entry name" value="DUF4254"/>
    <property type="match status" value="1"/>
</dbReference>
<reference evidence="2 3" key="1">
    <citation type="submission" date="2015-05" db="EMBL/GenBank/DDBJ databases">
        <authorList>
            <person name="Tang B."/>
            <person name="Yu Y."/>
        </authorList>
    </citation>
    <scope>NUCLEOTIDE SEQUENCE [LARGE SCALE GENOMIC DNA]</scope>
    <source>
        <strain evidence="2 3">DSM 7029</strain>
    </source>
</reference>
<name>A0A0G3BJG0_9BURK</name>
<dbReference type="AlphaFoldDB" id="A0A0G3BJG0"/>
<dbReference type="PATRIC" id="fig|413882.6.peg.868"/>
<dbReference type="Proteomes" id="UP000035352">
    <property type="component" value="Chromosome"/>
</dbReference>
<organism evidence="2 3">
    <name type="scientific">Caldimonas brevitalea</name>
    <dbReference type="NCBI Taxonomy" id="413882"/>
    <lineage>
        <taxon>Bacteria</taxon>
        <taxon>Pseudomonadati</taxon>
        <taxon>Pseudomonadota</taxon>
        <taxon>Betaproteobacteria</taxon>
        <taxon>Burkholderiales</taxon>
        <taxon>Sphaerotilaceae</taxon>
        <taxon>Caldimonas</taxon>
    </lineage>
</organism>
<dbReference type="EMBL" id="CP011371">
    <property type="protein sequence ID" value="AKJ27511.1"/>
    <property type="molecule type" value="Genomic_DNA"/>
</dbReference>
<keyword evidence="3" id="KW-1185">Reference proteome</keyword>
<dbReference type="RefSeq" id="WP_047193581.1">
    <property type="nucleotide sequence ID" value="NZ_CP011371.1"/>
</dbReference>
<gene>
    <name evidence="2" type="ORF">AAW51_0820</name>
</gene>
<feature type="region of interest" description="Disordered" evidence="1">
    <location>
        <begin position="1"/>
        <end position="23"/>
    </location>
</feature>
<evidence type="ECO:0008006" key="4">
    <source>
        <dbReference type="Google" id="ProtNLM"/>
    </source>
</evidence>
<sequence>MPASVRWSEHKDHHPAVSADVASSGDLGLSAEDVDVLQRTAFQLAGWPESPHPDGALRWVAANHRYNALLWEEEDQARRTDVPDAEIVKNKRAIDRYNQLRNDAIEAIDETILSAVQDVALQEDAWINSETAGSIIDRLSINALKQHHMRLQLERTGVSQSHRLSCAAKLERLQQQREDLLECLDRLLRGMREGVCGYRIYRQFKMYNDPSLNPYLCGMKGSSPATTTTGQPALNS</sequence>
<evidence type="ECO:0000256" key="1">
    <source>
        <dbReference type="SAM" id="MobiDB-lite"/>
    </source>
</evidence>
<dbReference type="OrthoDB" id="9805817at2"/>
<protein>
    <recommendedName>
        <fullName evidence="4">DUF4254 domain-containing protein</fullName>
    </recommendedName>
</protein>
<accession>A0A0G3BJG0</accession>
<dbReference type="InterPro" id="IPR025350">
    <property type="entry name" value="DUF4254"/>
</dbReference>
<proteinExistence type="predicted"/>